<dbReference type="EMBL" id="NOXV01000295">
    <property type="protein sequence ID" value="OYQ34086.1"/>
    <property type="molecule type" value="Genomic_DNA"/>
</dbReference>
<dbReference type="Proteomes" id="UP000216605">
    <property type="component" value="Unassembled WGS sequence"/>
</dbReference>
<protein>
    <submittedName>
        <fullName evidence="1">Uncharacterized protein</fullName>
    </submittedName>
</protein>
<proteinExistence type="predicted"/>
<organism evidence="1 2">
    <name type="scientific">Flavobacterium cyanobacteriorum</name>
    <dbReference type="NCBI Taxonomy" id="2022802"/>
    <lineage>
        <taxon>Bacteria</taxon>
        <taxon>Pseudomonadati</taxon>
        <taxon>Bacteroidota</taxon>
        <taxon>Flavobacteriia</taxon>
        <taxon>Flavobacteriales</taxon>
        <taxon>Flavobacteriaceae</taxon>
        <taxon>Flavobacterium</taxon>
    </lineage>
</organism>
<gene>
    <name evidence="1" type="ORF">CHU92_12175</name>
</gene>
<dbReference type="AlphaFoldDB" id="A0A255YXX4"/>
<sequence length="69" mass="8015">MYKRKGGLRVVDMEAFKNEPGRYEIRTLDPDAPLCPYGNQRIHIGYDKNENSYVRVTKSVLKIILNKTT</sequence>
<dbReference type="RefSeq" id="WP_094415957.1">
    <property type="nucleotide sequence ID" value="NZ_NOXV01000295.1"/>
</dbReference>
<evidence type="ECO:0000313" key="2">
    <source>
        <dbReference type="Proteomes" id="UP000216605"/>
    </source>
</evidence>
<comment type="caution">
    <text evidence="1">The sequence shown here is derived from an EMBL/GenBank/DDBJ whole genome shotgun (WGS) entry which is preliminary data.</text>
</comment>
<evidence type="ECO:0000313" key="1">
    <source>
        <dbReference type="EMBL" id="OYQ34086.1"/>
    </source>
</evidence>
<accession>A0A255YXX4</accession>
<reference evidence="1 2" key="1">
    <citation type="submission" date="2017-07" db="EMBL/GenBank/DDBJ databases">
        <title>Flavobacterium cyanobacteriorum sp. nov., isolated from cyanobacterial aggregates in a eutrophic lake.</title>
        <authorList>
            <person name="Cai H."/>
        </authorList>
    </citation>
    <scope>NUCLEOTIDE SEQUENCE [LARGE SCALE GENOMIC DNA]</scope>
    <source>
        <strain evidence="1 2">TH021</strain>
    </source>
</reference>
<name>A0A255YXX4_9FLAO</name>
<keyword evidence="2" id="KW-1185">Reference proteome</keyword>
<dbReference type="OrthoDB" id="8418771at2"/>